<dbReference type="NCBIfam" id="TIGR00239">
    <property type="entry name" value="2oxo_dh_E1"/>
    <property type="match status" value="1"/>
</dbReference>
<sequence length="984" mass="108835">MAVPSRAHATVSEALSTAPDPADAFLHGGAAMYIDEMYSSWKAEPDSVHVSWRTYFRNMEDRRFPASQAFQPPPGLISSRQTKGTPNLSVSQVTEMAIQPKVQKLVTAYQSHGHYRAKIDPLGLNSSAQTNPRELDPAFYGLTEADMNQAVTLGPEILPSMITDQRKTMTLREVIAASEAMYCGNYNAEFLHISDGKKRDWLRQRLEVPNAVAFTFDEKRRILDSLLRATALERFLASKFPNDKRFGLDGSESLAPGIDALLNRSTDVHGIESFVVGSCHRGRLTMLSSVWGKPTEDLFAEFAGRVCSDLRGMVGDVKYHHGYDGERTSAGGRQAAVSVLANPSHLEAVDPVATGQAHATQRLHDGGKDKVMCVALHGDAAIAGQGVVYETLGLSQLDAYNVGGTVRVVVNNQVGFTTEVHHSRSTPYASDVAKYIDAPVFHVNGNDVESVVFVCQLAADWRAEFGTDCIVDIVSYRRFGHNELDQPSFTQPLMYQTIKVQKPTLELYIDQLVEEGSFVREEIEAQKAWFQERLEAMFTTSKNVTSARTNFPPAWKSLPTPEEASSQVLSLSEPTAVEEQVLQRIGNQITTIPEGFNPHSNLRRILSSRRDAISSDVIDWTTAEAMAFGTISLEGHPIRLTGQDVQRGTFSQRHAVLHDQVTGHTYMPLNNMEASQGPVTIENSPLSEFGVLGFEYGVSLADPMSLVMWEAQFGDFANNAQVIIDNFIAAGQAKWLDRSGVVLSLPHGYDGQGAEHSSARLERFLMLCGEEGRVWPENLERGPQDANMSVVYPTTPANYFHLLRRQQKRKFRRPLVIFFSKSLLRHPLTRSTMAELSGTSTFQPVLEDPLYTQPEDSSVSRIILCTGQVHAALHKHRETHGVEGCAITRIEEMHPFPWAEVKASLDKYPSATSVVWAQEEHYNGGAWHYVRDRLETVLGKSKHHQGKKLLYAGRAASASTAAGLKSAHAAEEEQLLNDAFSVEA</sequence>
<evidence type="ECO:0000256" key="9">
    <source>
        <dbReference type="SAM" id="MobiDB-lite"/>
    </source>
</evidence>
<dbReference type="Gene3D" id="3.40.50.970">
    <property type="match status" value="1"/>
</dbReference>
<dbReference type="GO" id="GO:0004591">
    <property type="term" value="F:oxoglutarate dehydrogenase (succinyl-transferring) activity"/>
    <property type="evidence" value="ECO:0007669"/>
    <property type="project" value="UniProtKB-EC"/>
</dbReference>
<evidence type="ECO:0000313" key="11">
    <source>
        <dbReference type="EMBL" id="KAH7367820.1"/>
    </source>
</evidence>
<feature type="region of interest" description="Disordered" evidence="9">
    <location>
        <begin position="66"/>
        <end position="86"/>
    </location>
</feature>
<dbReference type="Proteomes" id="UP000813385">
    <property type="component" value="Unassembled WGS sequence"/>
</dbReference>
<evidence type="ECO:0000313" key="12">
    <source>
        <dbReference type="Proteomes" id="UP000813385"/>
    </source>
</evidence>
<dbReference type="PANTHER" id="PTHR23152">
    <property type="entry name" value="2-OXOGLUTARATE DEHYDROGENASE"/>
    <property type="match status" value="1"/>
</dbReference>
<name>A0A8K0THW0_9PEZI</name>
<comment type="function">
    <text evidence="6">The 2-oxoglutarate dehydrogenase complex catalyzes the overall conversion of 2-oxoglutarate to succinyl-CoA and CO(2). It contains multiple copies of three enzymatic components: 2-oxoglutarate dehydrogenase (E1), dihydrolipoamide succinyltransferase (E2) and lipoamide dehydrogenase (E3).</text>
</comment>
<dbReference type="NCBIfam" id="NF008907">
    <property type="entry name" value="PRK12270.1"/>
    <property type="match status" value="1"/>
</dbReference>
<dbReference type="FunFam" id="3.40.50.12470:FF:000003">
    <property type="entry name" value="2-oxoglutarate dehydrogenase E1 component"/>
    <property type="match status" value="1"/>
</dbReference>
<evidence type="ECO:0000256" key="7">
    <source>
        <dbReference type="ARBA" id="ARBA00040267"/>
    </source>
</evidence>
<dbReference type="Gene3D" id="1.10.287.1150">
    <property type="entry name" value="TPP helical domain"/>
    <property type="match status" value="1"/>
</dbReference>
<dbReference type="InterPro" id="IPR011603">
    <property type="entry name" value="2oxoglutarate_DH_E1"/>
</dbReference>
<dbReference type="GO" id="GO:0045252">
    <property type="term" value="C:oxoglutarate dehydrogenase complex"/>
    <property type="evidence" value="ECO:0007669"/>
    <property type="project" value="TreeGrafter"/>
</dbReference>
<evidence type="ECO:0000256" key="2">
    <source>
        <dbReference type="ARBA" id="ARBA00006936"/>
    </source>
</evidence>
<keyword evidence="12" id="KW-1185">Reference proteome</keyword>
<dbReference type="Pfam" id="PF00676">
    <property type="entry name" value="E1_dh"/>
    <property type="match status" value="1"/>
</dbReference>
<dbReference type="Pfam" id="PF16078">
    <property type="entry name" value="2-oxogl_dehyd_N"/>
    <property type="match status" value="1"/>
</dbReference>
<dbReference type="InterPro" id="IPR032106">
    <property type="entry name" value="2-oxogl_dehyd_N"/>
</dbReference>
<dbReference type="OrthoDB" id="413077at2759"/>
<dbReference type="InterPro" id="IPR031717">
    <property type="entry name" value="ODO-1/KGD_C"/>
</dbReference>
<dbReference type="NCBIfam" id="NF006914">
    <property type="entry name" value="PRK09404.1"/>
    <property type="match status" value="1"/>
</dbReference>
<evidence type="ECO:0000256" key="4">
    <source>
        <dbReference type="ARBA" id="ARBA00023002"/>
    </source>
</evidence>
<comment type="caution">
    <text evidence="11">The sequence shown here is derived from an EMBL/GenBank/DDBJ whole genome shotgun (WGS) entry which is preliminary data.</text>
</comment>
<dbReference type="InterPro" id="IPR042179">
    <property type="entry name" value="KGD_C_sf"/>
</dbReference>
<organism evidence="11 12">
    <name type="scientific">Plectosphaerella cucumerina</name>
    <dbReference type="NCBI Taxonomy" id="40658"/>
    <lineage>
        <taxon>Eukaryota</taxon>
        <taxon>Fungi</taxon>
        <taxon>Dikarya</taxon>
        <taxon>Ascomycota</taxon>
        <taxon>Pezizomycotina</taxon>
        <taxon>Sordariomycetes</taxon>
        <taxon>Hypocreomycetidae</taxon>
        <taxon>Glomerellales</taxon>
        <taxon>Plectosphaerellaceae</taxon>
        <taxon>Plectosphaerella</taxon>
    </lineage>
</organism>
<dbReference type="InterPro" id="IPR005475">
    <property type="entry name" value="Transketolase-like_Pyr-bd"/>
</dbReference>
<dbReference type="EC" id="1.2.4.2" evidence="3"/>
<dbReference type="SMART" id="SM00861">
    <property type="entry name" value="Transket_pyr"/>
    <property type="match status" value="1"/>
</dbReference>
<dbReference type="PANTHER" id="PTHR23152:SF4">
    <property type="entry name" value="2-OXOADIPATE DEHYDROGENASE COMPLEX COMPONENT E1"/>
    <property type="match status" value="1"/>
</dbReference>
<comment type="cofactor">
    <cofactor evidence="1">
        <name>thiamine diphosphate</name>
        <dbReference type="ChEBI" id="CHEBI:58937"/>
    </cofactor>
</comment>
<dbReference type="Pfam" id="PF16870">
    <property type="entry name" value="OxoGdeHyase_C"/>
    <property type="match status" value="1"/>
</dbReference>
<evidence type="ECO:0000256" key="1">
    <source>
        <dbReference type="ARBA" id="ARBA00001964"/>
    </source>
</evidence>
<evidence type="ECO:0000256" key="3">
    <source>
        <dbReference type="ARBA" id="ARBA00012280"/>
    </source>
</evidence>
<dbReference type="Gene3D" id="3.40.50.12470">
    <property type="match status" value="1"/>
</dbReference>
<accession>A0A8K0THW0</accession>
<feature type="domain" description="Transketolase-like pyrimidine-binding" evidence="10">
    <location>
        <begin position="618"/>
        <end position="826"/>
    </location>
</feature>
<reference evidence="11" key="1">
    <citation type="journal article" date="2021" name="Nat. Commun.">
        <title>Genetic determinants of endophytism in the Arabidopsis root mycobiome.</title>
        <authorList>
            <person name="Mesny F."/>
            <person name="Miyauchi S."/>
            <person name="Thiergart T."/>
            <person name="Pickel B."/>
            <person name="Atanasova L."/>
            <person name="Karlsson M."/>
            <person name="Huettel B."/>
            <person name="Barry K.W."/>
            <person name="Haridas S."/>
            <person name="Chen C."/>
            <person name="Bauer D."/>
            <person name="Andreopoulos W."/>
            <person name="Pangilinan J."/>
            <person name="LaButti K."/>
            <person name="Riley R."/>
            <person name="Lipzen A."/>
            <person name="Clum A."/>
            <person name="Drula E."/>
            <person name="Henrissat B."/>
            <person name="Kohler A."/>
            <person name="Grigoriev I.V."/>
            <person name="Martin F.M."/>
            <person name="Hacquard S."/>
        </authorList>
    </citation>
    <scope>NUCLEOTIDE SEQUENCE</scope>
    <source>
        <strain evidence="11">MPI-CAGE-AT-0016</strain>
    </source>
</reference>
<keyword evidence="4" id="KW-0560">Oxidoreductase</keyword>
<dbReference type="GO" id="GO:0005739">
    <property type="term" value="C:mitochondrion"/>
    <property type="evidence" value="ECO:0007669"/>
    <property type="project" value="TreeGrafter"/>
</dbReference>
<dbReference type="GO" id="GO:0030976">
    <property type="term" value="F:thiamine pyrophosphate binding"/>
    <property type="evidence" value="ECO:0007669"/>
    <property type="project" value="InterPro"/>
</dbReference>
<dbReference type="InterPro" id="IPR029061">
    <property type="entry name" value="THDP-binding"/>
</dbReference>
<dbReference type="Pfam" id="PF02779">
    <property type="entry name" value="Transket_pyr"/>
    <property type="match status" value="1"/>
</dbReference>
<dbReference type="PIRSF" id="PIRSF000157">
    <property type="entry name" value="Oxoglu_dh_E1"/>
    <property type="match status" value="1"/>
</dbReference>
<evidence type="ECO:0000259" key="10">
    <source>
        <dbReference type="SMART" id="SM00861"/>
    </source>
</evidence>
<dbReference type="CDD" id="cd02016">
    <property type="entry name" value="TPP_E1_OGDC_like"/>
    <property type="match status" value="1"/>
</dbReference>
<dbReference type="EMBL" id="JAGPXD010000002">
    <property type="protein sequence ID" value="KAH7367820.1"/>
    <property type="molecule type" value="Genomic_DNA"/>
</dbReference>
<dbReference type="SUPFAM" id="SSF52518">
    <property type="entry name" value="Thiamin diphosphate-binding fold (THDP-binding)"/>
    <property type="match status" value="2"/>
</dbReference>
<proteinExistence type="inferred from homology"/>
<dbReference type="GO" id="GO:0006099">
    <property type="term" value="P:tricarboxylic acid cycle"/>
    <property type="evidence" value="ECO:0007669"/>
    <property type="project" value="TreeGrafter"/>
</dbReference>
<dbReference type="Gene3D" id="3.40.50.11610">
    <property type="entry name" value="Multifunctional 2-oxoglutarate metabolism enzyme, C-terminal domain"/>
    <property type="match status" value="1"/>
</dbReference>
<evidence type="ECO:0000256" key="6">
    <source>
        <dbReference type="ARBA" id="ARBA00037426"/>
    </source>
</evidence>
<dbReference type="InterPro" id="IPR001017">
    <property type="entry name" value="DH_E1"/>
</dbReference>
<protein>
    <recommendedName>
        <fullName evidence="7">2-oxoglutarate dehydrogenase, mitochondrial</fullName>
        <ecNumber evidence="3">1.2.4.2</ecNumber>
    </recommendedName>
    <alternativeName>
        <fullName evidence="8">2-oxoglutarate dehydrogenase complex component E1</fullName>
    </alternativeName>
</protein>
<gene>
    <name evidence="11" type="ORF">B0T11DRAFT_349206</name>
</gene>
<keyword evidence="5" id="KW-0786">Thiamine pyrophosphate</keyword>
<comment type="similarity">
    <text evidence="2">Belongs to the alpha-ketoglutarate dehydrogenase family.</text>
</comment>
<evidence type="ECO:0000256" key="5">
    <source>
        <dbReference type="ARBA" id="ARBA00023052"/>
    </source>
</evidence>
<dbReference type="AlphaFoldDB" id="A0A8K0THW0"/>
<evidence type="ECO:0000256" key="8">
    <source>
        <dbReference type="ARBA" id="ARBA00042984"/>
    </source>
</evidence>